<dbReference type="Pfam" id="PF00467">
    <property type="entry name" value="KOW"/>
    <property type="match status" value="1"/>
</dbReference>
<proteinExistence type="predicted"/>
<dbReference type="InterPro" id="IPR014722">
    <property type="entry name" value="Rib_uL2_dom2"/>
</dbReference>
<reference evidence="6 7" key="1">
    <citation type="journal article" date="2015" name="Nature">
        <title>rRNA introns, odd ribosomes, and small enigmatic genomes across a large radiation of phyla.</title>
        <authorList>
            <person name="Brown C.T."/>
            <person name="Hug L.A."/>
            <person name="Thomas B.C."/>
            <person name="Sharon I."/>
            <person name="Castelle C.J."/>
            <person name="Singh A."/>
            <person name="Wilkins M.J."/>
            <person name="Williams K.H."/>
            <person name="Banfield J.F."/>
        </authorList>
    </citation>
    <scope>NUCLEOTIDE SEQUENCE [LARGE SCALE GENOMIC DNA]</scope>
</reference>
<evidence type="ECO:0000256" key="4">
    <source>
        <dbReference type="ARBA" id="ARBA00023163"/>
    </source>
</evidence>
<dbReference type="PRINTS" id="PR00338">
    <property type="entry name" value="NUSGTNSCPFCT"/>
</dbReference>
<dbReference type="SUPFAM" id="SSF50104">
    <property type="entry name" value="Translation proteins SH3-like domain"/>
    <property type="match status" value="1"/>
</dbReference>
<sequence length="92" mass="10313">PNVTGFIGLGVRPTPMSKEEIDRIQKRMGVEEPKYKIEFKPGDLVRISDGPLKGFEAKVTEIDEDKGKVKVLVSMFGRETPVNLDSLQVKRV</sequence>
<dbReference type="PATRIC" id="fig|1618336.3.peg.145"/>
<keyword evidence="3" id="KW-0805">Transcription regulation</keyword>
<dbReference type="Proteomes" id="UP000034498">
    <property type="component" value="Unassembled WGS sequence"/>
</dbReference>
<dbReference type="Gene3D" id="2.30.30.30">
    <property type="match status" value="1"/>
</dbReference>
<dbReference type="GO" id="GO:0031564">
    <property type="term" value="P:transcription antitermination"/>
    <property type="evidence" value="ECO:0007669"/>
    <property type="project" value="UniProtKB-KW"/>
</dbReference>
<dbReference type="InterPro" id="IPR001062">
    <property type="entry name" value="Transcrpt_antiterm_NusG"/>
</dbReference>
<dbReference type="PANTHER" id="PTHR30265">
    <property type="entry name" value="RHO-INTERACTING TRANSCRIPTION TERMINATION FACTOR NUSG"/>
    <property type="match status" value="1"/>
</dbReference>
<dbReference type="SMART" id="SM00739">
    <property type="entry name" value="KOW"/>
    <property type="match status" value="1"/>
</dbReference>
<feature type="domain" description="KOW" evidence="5">
    <location>
        <begin position="38"/>
        <end position="65"/>
    </location>
</feature>
<evidence type="ECO:0000313" key="6">
    <source>
        <dbReference type="EMBL" id="KKQ74460.1"/>
    </source>
</evidence>
<accession>A0A0G0KG27</accession>
<dbReference type="InterPro" id="IPR005824">
    <property type="entry name" value="KOW"/>
</dbReference>
<dbReference type="PROSITE" id="PS01014">
    <property type="entry name" value="NUSG"/>
    <property type="match status" value="1"/>
</dbReference>
<dbReference type="InterPro" id="IPR008991">
    <property type="entry name" value="Translation_prot_SH3-like_sf"/>
</dbReference>
<evidence type="ECO:0000313" key="7">
    <source>
        <dbReference type="Proteomes" id="UP000034498"/>
    </source>
</evidence>
<dbReference type="CDD" id="cd06091">
    <property type="entry name" value="KOW_NusG"/>
    <property type="match status" value="1"/>
</dbReference>
<dbReference type="InterPro" id="IPR043425">
    <property type="entry name" value="NusG-like"/>
</dbReference>
<name>A0A0G0KG27_9BACT</name>
<dbReference type="GO" id="GO:0006353">
    <property type="term" value="P:DNA-templated transcription termination"/>
    <property type="evidence" value="ECO:0007669"/>
    <property type="project" value="UniProtKB-KW"/>
</dbReference>
<keyword evidence="1" id="KW-0806">Transcription termination</keyword>
<dbReference type="PANTHER" id="PTHR30265:SF2">
    <property type="entry name" value="TRANSCRIPTION TERMINATION_ANTITERMINATION PROTEIN NUSG"/>
    <property type="match status" value="1"/>
</dbReference>
<gene>
    <name evidence="6" type="ORF">US94_C0004G0001</name>
</gene>
<dbReference type="FunFam" id="2.30.30.30:FF:000002">
    <property type="entry name" value="Transcription termination/antitermination factor NusG"/>
    <property type="match status" value="1"/>
</dbReference>
<feature type="non-terminal residue" evidence="6">
    <location>
        <position position="1"/>
    </location>
</feature>
<dbReference type="AlphaFoldDB" id="A0A0G0KG27"/>
<dbReference type="GO" id="GO:0005829">
    <property type="term" value="C:cytosol"/>
    <property type="evidence" value="ECO:0007669"/>
    <property type="project" value="UniProtKB-ARBA"/>
</dbReference>
<keyword evidence="4" id="KW-0804">Transcription</keyword>
<dbReference type="STRING" id="1618336.US94_C0004G0001"/>
<evidence type="ECO:0000256" key="3">
    <source>
        <dbReference type="ARBA" id="ARBA00023015"/>
    </source>
</evidence>
<dbReference type="EMBL" id="LBUX01000004">
    <property type="protein sequence ID" value="KKQ74460.1"/>
    <property type="molecule type" value="Genomic_DNA"/>
</dbReference>
<dbReference type="InterPro" id="IPR015869">
    <property type="entry name" value="Transcrpt_antiterm_NusG_bac_CS"/>
</dbReference>
<evidence type="ECO:0000259" key="5">
    <source>
        <dbReference type="SMART" id="SM00739"/>
    </source>
</evidence>
<protein>
    <submittedName>
        <fullName evidence="6">Transcription antitermination protein nusG</fullName>
    </submittedName>
</protein>
<keyword evidence="2" id="KW-0889">Transcription antitermination</keyword>
<dbReference type="GO" id="GO:0032784">
    <property type="term" value="P:regulation of DNA-templated transcription elongation"/>
    <property type="evidence" value="ECO:0007669"/>
    <property type="project" value="InterPro"/>
</dbReference>
<organism evidence="6 7">
    <name type="scientific">Berkelbacteria bacterium GW2011_GWB1_38_5</name>
    <dbReference type="NCBI Taxonomy" id="1618336"/>
    <lineage>
        <taxon>Bacteria</taxon>
        <taxon>Candidatus Berkelbacteria</taxon>
    </lineage>
</organism>
<evidence type="ECO:0000256" key="2">
    <source>
        <dbReference type="ARBA" id="ARBA00022814"/>
    </source>
</evidence>
<evidence type="ECO:0000256" key="1">
    <source>
        <dbReference type="ARBA" id="ARBA00022472"/>
    </source>
</evidence>
<comment type="caution">
    <text evidence="6">The sequence shown here is derived from an EMBL/GenBank/DDBJ whole genome shotgun (WGS) entry which is preliminary data.</text>
</comment>